<keyword evidence="1" id="KW-1133">Transmembrane helix</keyword>
<dbReference type="Gene3D" id="2.60.40.2180">
    <property type="match status" value="1"/>
</dbReference>
<comment type="caution">
    <text evidence="4">The sequence shown here is derived from an EMBL/GenBank/DDBJ whole genome shotgun (WGS) entry which is preliminary data.</text>
</comment>
<protein>
    <recommendedName>
        <fullName evidence="3">Peptidase S9 prolyl oligopeptidase catalytic domain-containing protein</fullName>
    </recommendedName>
</protein>
<proteinExistence type="predicted"/>
<gene>
    <name evidence="4" type="ORF">HMPREF9943_00224</name>
</gene>
<dbReference type="Pfam" id="PF00326">
    <property type="entry name" value="Peptidase_S9"/>
    <property type="match status" value="1"/>
</dbReference>
<dbReference type="InterPro" id="IPR029058">
    <property type="entry name" value="AB_hydrolase_fold"/>
</dbReference>
<feature type="domain" description="Peptidase S9 prolyl oligopeptidase catalytic" evidence="3">
    <location>
        <begin position="265"/>
        <end position="329"/>
    </location>
</feature>
<dbReference type="GO" id="GO:0006508">
    <property type="term" value="P:proteolysis"/>
    <property type="evidence" value="ECO:0007669"/>
    <property type="project" value="InterPro"/>
</dbReference>
<dbReference type="eggNOG" id="COG4099">
    <property type="taxonomic scope" value="Bacteria"/>
</dbReference>
<name>M2PAQ2_9FIRM</name>
<feature type="signal peptide" evidence="2">
    <location>
        <begin position="1"/>
        <end position="24"/>
    </location>
</feature>
<keyword evidence="5" id="KW-1185">Reference proteome</keyword>
<dbReference type="PATRIC" id="fig|999415.3.peg.226"/>
<dbReference type="InterPro" id="IPR013783">
    <property type="entry name" value="Ig-like_fold"/>
</dbReference>
<dbReference type="Gene3D" id="3.40.50.1820">
    <property type="entry name" value="alpha/beta hydrolase"/>
    <property type="match status" value="1"/>
</dbReference>
<sequence length="606" mass="68314">MKKVFTVVLSAMMTVMMFFVPVQAEEKEYKVRLYGTITDAGQVVSKAEIDYGDNVRPKADLETFTVKTQSIIQFGKKKNQPYYVDAHGVSSPIERKIVKTETRAGKVILYFDLSNGGTLTWLSEGRNYPGQLQYTFTQKKDISLTAPDGRELDPIKAGTKYSLNEKGVIDEETKKFVSVTGKDINYQYHKGTNDTLIVWFHGNGEGDFEKEVSGNKKEYQLTNNNVAQMLANRGTVAWSSKEAQRIYGNAHVIAFQAPSTWYYAQKEHLLEKAYKEIQEVIKKNKINPAKLIVSGCSAGGYMTTRMLIKYPSLFKAAMINCPALDVASQRGGETPTDKELESLRKSPTAIWLVQGETDSSVATKDCSQRMFEILTKGRKLKTTKADQKYNSDFVTKETEDQKYLWTLYETVAVNGANKIKVEEDYDLDNKKETVYYSDHWTWIFTLNNNPYNSKTVHIMNWAASHLNKEETNPQTAVKPKLLNISNNPYIKKSGKPVIIKINSELKSFTKLLVDGKETSKNNYTLASGSTIITLKAEYLDQLKSGKHKVEVITKDGKVTVTITIKDVVKTDRRRGADTADRTSITGIVVLMIISIIGLVILRKKID</sequence>
<keyword evidence="1" id="KW-0472">Membrane</keyword>
<evidence type="ECO:0000259" key="3">
    <source>
        <dbReference type="Pfam" id="PF00326"/>
    </source>
</evidence>
<evidence type="ECO:0000313" key="5">
    <source>
        <dbReference type="Proteomes" id="UP000011758"/>
    </source>
</evidence>
<evidence type="ECO:0000256" key="1">
    <source>
        <dbReference type="SAM" id="Phobius"/>
    </source>
</evidence>
<feature type="chain" id="PRO_5004022049" description="Peptidase S9 prolyl oligopeptidase catalytic domain-containing protein" evidence="2">
    <location>
        <begin position="25"/>
        <end position="606"/>
    </location>
</feature>
<dbReference type="BioCyc" id="ECAT999415-HMP:GTTI-233-MONOMER"/>
<dbReference type="AlphaFoldDB" id="M2PAQ2"/>
<dbReference type="Proteomes" id="UP000011758">
    <property type="component" value="Unassembled WGS sequence"/>
</dbReference>
<dbReference type="InterPro" id="IPR001375">
    <property type="entry name" value="Peptidase_S9_cat"/>
</dbReference>
<keyword evidence="1" id="KW-0812">Transmembrane</keyword>
<evidence type="ECO:0000313" key="4">
    <source>
        <dbReference type="EMBL" id="EMD17437.1"/>
    </source>
</evidence>
<accession>M2PAQ2</accession>
<dbReference type="RefSeq" id="WP_004801245.1">
    <property type="nucleotide sequence ID" value="NZ_KB446646.1"/>
</dbReference>
<evidence type="ECO:0000256" key="2">
    <source>
        <dbReference type="SAM" id="SignalP"/>
    </source>
</evidence>
<dbReference type="STRING" id="999415.HMPREF9943_00224"/>
<dbReference type="OrthoDB" id="2751280at2"/>
<keyword evidence="2" id="KW-0732">Signal</keyword>
<feature type="transmembrane region" description="Helical" evidence="1">
    <location>
        <begin position="582"/>
        <end position="601"/>
    </location>
</feature>
<dbReference type="Gene3D" id="2.60.40.10">
    <property type="entry name" value="Immunoglobulins"/>
    <property type="match status" value="1"/>
</dbReference>
<dbReference type="EMBL" id="AGEJ01000005">
    <property type="protein sequence ID" value="EMD17437.1"/>
    <property type="molecule type" value="Genomic_DNA"/>
</dbReference>
<reference evidence="4 5" key="1">
    <citation type="submission" date="2013-02" db="EMBL/GenBank/DDBJ databases">
        <title>The Genome Sequence of Lactobacillus catenaformis F0143.</title>
        <authorList>
            <consortium name="The Broad Institute Genome Sequencing Platform"/>
            <person name="Earl A."/>
            <person name="Ward D."/>
            <person name="Feldgarden M."/>
            <person name="Gevers D."/>
            <person name="Izard J."/>
            <person name="Blanton J.M."/>
            <person name="Mathney J."/>
            <person name="Dewhirst F.E."/>
            <person name="Young S.K."/>
            <person name="Zeng Q."/>
            <person name="Gargeya S."/>
            <person name="Fitzgerald M."/>
            <person name="Haas B."/>
            <person name="Abouelleil A."/>
            <person name="Alvarado L."/>
            <person name="Arachchi H.M."/>
            <person name="Berlin A."/>
            <person name="Chapman S.B."/>
            <person name="Gearin G."/>
            <person name="Goldberg J."/>
            <person name="Griggs A."/>
            <person name="Gujja S."/>
            <person name="Hansen M."/>
            <person name="Heiman D."/>
            <person name="Howarth C."/>
            <person name="Larimer J."/>
            <person name="Lui A."/>
            <person name="MacDonald P.J.P."/>
            <person name="McCowen C."/>
            <person name="Montmayeur A."/>
            <person name="Murphy C."/>
            <person name="Neiman D."/>
            <person name="Pearson M."/>
            <person name="Priest M."/>
            <person name="Roberts A."/>
            <person name="Saif S."/>
            <person name="Shea T."/>
            <person name="Sisk P."/>
            <person name="Stolte C."/>
            <person name="Sykes S."/>
            <person name="Wortman J."/>
            <person name="Nusbaum C."/>
            <person name="Birren B."/>
        </authorList>
    </citation>
    <scope>NUCLEOTIDE SEQUENCE [LARGE SCALE GENOMIC DNA]</scope>
    <source>
        <strain evidence="4 5">OT 569</strain>
    </source>
</reference>
<dbReference type="SUPFAM" id="SSF53474">
    <property type="entry name" value="alpha/beta-Hydrolases"/>
    <property type="match status" value="1"/>
</dbReference>
<organism evidence="4 5">
    <name type="scientific">Eggerthia catenaformis OT 569 = DSM 20559</name>
    <dbReference type="NCBI Taxonomy" id="999415"/>
    <lineage>
        <taxon>Bacteria</taxon>
        <taxon>Bacillati</taxon>
        <taxon>Bacillota</taxon>
        <taxon>Erysipelotrichia</taxon>
        <taxon>Erysipelotrichales</taxon>
        <taxon>Coprobacillaceae</taxon>
        <taxon>Eggerthia</taxon>
    </lineage>
</organism>
<dbReference type="GO" id="GO:0008236">
    <property type="term" value="F:serine-type peptidase activity"/>
    <property type="evidence" value="ECO:0007669"/>
    <property type="project" value="InterPro"/>
</dbReference>